<dbReference type="AlphaFoldDB" id="A0A914H8G6"/>
<proteinExistence type="predicted"/>
<keyword evidence="1" id="KW-0732">Signal</keyword>
<dbReference type="WBParaSite" id="Gr19_v10_g14778.t1">
    <property type="protein sequence ID" value="Gr19_v10_g14778.t1"/>
    <property type="gene ID" value="Gr19_v10_g14778"/>
</dbReference>
<sequence>MFQLLRFHLPLQGIACAVMMAPMLANANNDNASASAAFVEKSNFFSRLFAEIIPASALKRILDPTGISSLAQLGLGMLWAKNAELGFGVNPICFRPSCIGRSECDTFEAEKCTCGRHKCRPTQAFSAGTCCIAGYVSECCDQLVSLFLSPCLHIGGQRLPWGTCVLNTGQAGDDCCNAHHSWAMLRRSGGFRTFPCRCDEMVPLPLAQDSMFRVYGSAVSQELGWAKKCIIAFVVLFDLLMQRNIIF</sequence>
<accession>A0A914H8G6</accession>
<keyword evidence="2" id="KW-1185">Reference proteome</keyword>
<evidence type="ECO:0000256" key="1">
    <source>
        <dbReference type="SAM" id="SignalP"/>
    </source>
</evidence>
<reference evidence="3" key="1">
    <citation type="submission" date="2022-11" db="UniProtKB">
        <authorList>
            <consortium name="WormBaseParasite"/>
        </authorList>
    </citation>
    <scope>IDENTIFICATION</scope>
</reference>
<feature type="signal peptide" evidence="1">
    <location>
        <begin position="1"/>
        <end position="27"/>
    </location>
</feature>
<evidence type="ECO:0000313" key="3">
    <source>
        <dbReference type="WBParaSite" id="Gr19_v10_g14778.t1"/>
    </source>
</evidence>
<evidence type="ECO:0000313" key="2">
    <source>
        <dbReference type="Proteomes" id="UP000887572"/>
    </source>
</evidence>
<feature type="chain" id="PRO_5036919182" evidence="1">
    <location>
        <begin position="28"/>
        <end position="247"/>
    </location>
</feature>
<dbReference type="Proteomes" id="UP000887572">
    <property type="component" value="Unplaced"/>
</dbReference>
<organism evidence="2 3">
    <name type="scientific">Globodera rostochiensis</name>
    <name type="common">Golden nematode worm</name>
    <name type="synonym">Heterodera rostochiensis</name>
    <dbReference type="NCBI Taxonomy" id="31243"/>
    <lineage>
        <taxon>Eukaryota</taxon>
        <taxon>Metazoa</taxon>
        <taxon>Ecdysozoa</taxon>
        <taxon>Nematoda</taxon>
        <taxon>Chromadorea</taxon>
        <taxon>Rhabditida</taxon>
        <taxon>Tylenchina</taxon>
        <taxon>Tylenchomorpha</taxon>
        <taxon>Tylenchoidea</taxon>
        <taxon>Heteroderidae</taxon>
        <taxon>Heteroderinae</taxon>
        <taxon>Globodera</taxon>
    </lineage>
</organism>
<name>A0A914H8G6_GLORO</name>
<protein>
    <submittedName>
        <fullName evidence="3">Uncharacterized protein</fullName>
    </submittedName>
</protein>